<dbReference type="Pfam" id="PF01037">
    <property type="entry name" value="AsnC_trans_reg"/>
    <property type="match status" value="1"/>
</dbReference>
<keyword evidence="2" id="KW-0238">DNA-binding</keyword>
<keyword evidence="3" id="KW-0804">Transcription</keyword>
<dbReference type="Gene3D" id="3.30.70.920">
    <property type="match status" value="1"/>
</dbReference>
<dbReference type="CDD" id="cd00090">
    <property type="entry name" value="HTH_ARSR"/>
    <property type="match status" value="1"/>
</dbReference>
<sequence>MDSYDFNILRHLQNDGRMSNLELAEKIHLSPPQTLRRVRALEEAKVIRAYAAQVAPEAVGLGVMAYVNLSLDREQFRNVREVERKIMAFPDIIECHTISGDFDYLLKVVATDLKGLSQFLTDKLMQVPGVANLRSMVCMEEIKPVSGLPIPSSMGN</sequence>
<dbReference type="GO" id="GO:0006355">
    <property type="term" value="P:regulation of DNA-templated transcription"/>
    <property type="evidence" value="ECO:0007669"/>
    <property type="project" value="UniProtKB-ARBA"/>
</dbReference>
<dbReference type="InterPro" id="IPR036390">
    <property type="entry name" value="WH_DNA-bd_sf"/>
</dbReference>
<dbReference type="PANTHER" id="PTHR30154">
    <property type="entry name" value="LEUCINE-RESPONSIVE REGULATORY PROTEIN"/>
    <property type="match status" value="1"/>
</dbReference>
<dbReference type="EMBL" id="JACOFZ010000002">
    <property type="protein sequence ID" value="MBC3881636.1"/>
    <property type="molecule type" value="Genomic_DNA"/>
</dbReference>
<comment type="caution">
    <text evidence="5">The sequence shown here is derived from an EMBL/GenBank/DDBJ whole genome shotgun (WGS) entry which is preliminary data.</text>
</comment>
<dbReference type="Proteomes" id="UP000627446">
    <property type="component" value="Unassembled WGS sequence"/>
</dbReference>
<keyword evidence="1" id="KW-0805">Transcription regulation</keyword>
<dbReference type="GO" id="GO:0043200">
    <property type="term" value="P:response to amino acid"/>
    <property type="evidence" value="ECO:0007669"/>
    <property type="project" value="TreeGrafter"/>
</dbReference>
<dbReference type="SUPFAM" id="SSF54909">
    <property type="entry name" value="Dimeric alpha+beta barrel"/>
    <property type="match status" value="1"/>
</dbReference>
<dbReference type="SMART" id="SM00344">
    <property type="entry name" value="HTH_ASNC"/>
    <property type="match status" value="1"/>
</dbReference>
<reference evidence="5" key="1">
    <citation type="submission" date="2020-08" db="EMBL/GenBank/DDBJ databases">
        <title>Novel species isolated from subtropical streams in China.</title>
        <authorList>
            <person name="Lu H."/>
        </authorList>
    </citation>
    <scope>NUCLEOTIDE SEQUENCE</scope>
    <source>
        <strain evidence="5">LX22W</strain>
    </source>
</reference>
<dbReference type="Gene3D" id="1.10.10.10">
    <property type="entry name" value="Winged helix-like DNA-binding domain superfamily/Winged helix DNA-binding domain"/>
    <property type="match status" value="1"/>
</dbReference>
<dbReference type="Pfam" id="PF13412">
    <property type="entry name" value="HTH_24"/>
    <property type="match status" value="1"/>
</dbReference>
<name>A0A923HWU8_9BURK</name>
<dbReference type="RefSeq" id="WP_186915870.1">
    <property type="nucleotide sequence ID" value="NZ_JACOFZ010000002.1"/>
</dbReference>
<dbReference type="SUPFAM" id="SSF46785">
    <property type="entry name" value="Winged helix' DNA-binding domain"/>
    <property type="match status" value="1"/>
</dbReference>
<keyword evidence="6" id="KW-1185">Reference proteome</keyword>
<dbReference type="GO" id="GO:0043565">
    <property type="term" value="F:sequence-specific DNA binding"/>
    <property type="evidence" value="ECO:0007669"/>
    <property type="project" value="InterPro"/>
</dbReference>
<dbReference type="PRINTS" id="PR00033">
    <property type="entry name" value="HTHASNC"/>
</dbReference>
<dbReference type="InterPro" id="IPR000485">
    <property type="entry name" value="AsnC-type_HTH_dom"/>
</dbReference>
<accession>A0A923HWU8</accession>
<dbReference type="AlphaFoldDB" id="A0A923HWU8"/>
<dbReference type="InterPro" id="IPR019888">
    <property type="entry name" value="Tscrpt_reg_AsnC-like"/>
</dbReference>
<proteinExistence type="predicted"/>
<dbReference type="PANTHER" id="PTHR30154:SF34">
    <property type="entry name" value="TRANSCRIPTIONAL REGULATOR AZLB"/>
    <property type="match status" value="1"/>
</dbReference>
<evidence type="ECO:0000256" key="1">
    <source>
        <dbReference type="ARBA" id="ARBA00023015"/>
    </source>
</evidence>
<dbReference type="PROSITE" id="PS50956">
    <property type="entry name" value="HTH_ASNC_2"/>
    <property type="match status" value="1"/>
</dbReference>
<evidence type="ECO:0000256" key="2">
    <source>
        <dbReference type="ARBA" id="ARBA00023125"/>
    </source>
</evidence>
<gene>
    <name evidence="5" type="ORF">H8K36_09650</name>
</gene>
<evidence type="ECO:0000256" key="3">
    <source>
        <dbReference type="ARBA" id="ARBA00023163"/>
    </source>
</evidence>
<dbReference type="GO" id="GO:0005829">
    <property type="term" value="C:cytosol"/>
    <property type="evidence" value="ECO:0007669"/>
    <property type="project" value="TreeGrafter"/>
</dbReference>
<dbReference type="InterPro" id="IPR019887">
    <property type="entry name" value="Tscrpt_reg_AsnC/Lrp_C"/>
</dbReference>
<evidence type="ECO:0000313" key="5">
    <source>
        <dbReference type="EMBL" id="MBC3881636.1"/>
    </source>
</evidence>
<dbReference type="InterPro" id="IPR036388">
    <property type="entry name" value="WH-like_DNA-bd_sf"/>
</dbReference>
<evidence type="ECO:0000259" key="4">
    <source>
        <dbReference type="PROSITE" id="PS50956"/>
    </source>
</evidence>
<dbReference type="InterPro" id="IPR011008">
    <property type="entry name" value="Dimeric_a/b-barrel"/>
</dbReference>
<evidence type="ECO:0000313" key="6">
    <source>
        <dbReference type="Proteomes" id="UP000627446"/>
    </source>
</evidence>
<feature type="domain" description="HTH asnC-type" evidence="4">
    <location>
        <begin position="1"/>
        <end position="62"/>
    </location>
</feature>
<organism evidence="5 6">
    <name type="scientific">Undibacterium nitidum</name>
    <dbReference type="NCBI Taxonomy" id="2762298"/>
    <lineage>
        <taxon>Bacteria</taxon>
        <taxon>Pseudomonadati</taxon>
        <taxon>Pseudomonadota</taxon>
        <taxon>Betaproteobacteria</taxon>
        <taxon>Burkholderiales</taxon>
        <taxon>Oxalobacteraceae</taxon>
        <taxon>Undibacterium</taxon>
    </lineage>
</organism>
<protein>
    <submittedName>
        <fullName evidence="5">Lrp/AsnC family transcriptional regulator</fullName>
    </submittedName>
</protein>
<dbReference type="InterPro" id="IPR011991">
    <property type="entry name" value="ArsR-like_HTH"/>
</dbReference>